<organism evidence="2 3">
    <name type="scientific">Kitasatospora cineracea</name>
    <dbReference type="NCBI Taxonomy" id="88074"/>
    <lineage>
        <taxon>Bacteria</taxon>
        <taxon>Bacillati</taxon>
        <taxon>Actinomycetota</taxon>
        <taxon>Actinomycetes</taxon>
        <taxon>Kitasatosporales</taxon>
        <taxon>Streptomycetaceae</taxon>
        <taxon>Kitasatospora</taxon>
    </lineage>
</organism>
<evidence type="ECO:0000256" key="1">
    <source>
        <dbReference type="SAM" id="MobiDB-lite"/>
    </source>
</evidence>
<dbReference type="EMBL" id="RJVJ01000001">
    <property type="protein sequence ID" value="ROR44767.1"/>
    <property type="molecule type" value="Genomic_DNA"/>
</dbReference>
<sequence>MADKDTGESRMVQAEGEAITPSESALVIKMTETGEITGLSTARDGREAGVDVTPDGRVIARTAGAWPLKAEREQRTGQSLTNHLNRQGASWGPAELTEGGKQEDGVDCIAVDTEDDTVKLLIQTTVVDRTDTWKQLAQSQTAAHPEMTIEQIVEAIKTAIESKQTRPKKGIHLALDATDSINATLPPATNAFRAAYGSWTAGLGYEGVYLVGPETLVSRLDAPD</sequence>
<accession>A0A8G1XG28</accession>
<protein>
    <submittedName>
        <fullName evidence="2">Uncharacterized protein</fullName>
    </submittedName>
</protein>
<evidence type="ECO:0000313" key="2">
    <source>
        <dbReference type="EMBL" id="ROR44767.1"/>
    </source>
</evidence>
<dbReference type="Proteomes" id="UP000267408">
    <property type="component" value="Unassembled WGS sequence"/>
</dbReference>
<dbReference type="OrthoDB" id="4350521at2"/>
<name>A0A8G1XG28_9ACTN</name>
<reference evidence="2 3" key="1">
    <citation type="submission" date="2018-11" db="EMBL/GenBank/DDBJ databases">
        <title>Sequencing the genomes of 1000 actinobacteria strains.</title>
        <authorList>
            <person name="Klenk H.-P."/>
        </authorList>
    </citation>
    <scope>NUCLEOTIDE SEQUENCE [LARGE SCALE GENOMIC DNA]</scope>
    <source>
        <strain evidence="2 3">DSM 44780</strain>
    </source>
</reference>
<comment type="caution">
    <text evidence="2">The sequence shown here is derived from an EMBL/GenBank/DDBJ whole genome shotgun (WGS) entry which is preliminary data.</text>
</comment>
<evidence type="ECO:0000313" key="3">
    <source>
        <dbReference type="Proteomes" id="UP000267408"/>
    </source>
</evidence>
<feature type="region of interest" description="Disordered" evidence="1">
    <location>
        <begin position="83"/>
        <end position="102"/>
    </location>
</feature>
<gene>
    <name evidence="2" type="ORF">EDD39_2976</name>
</gene>
<dbReference type="RefSeq" id="WP_123556295.1">
    <property type="nucleotide sequence ID" value="NZ_RJVJ01000001.1"/>
</dbReference>
<dbReference type="AlphaFoldDB" id="A0A8G1XG28"/>
<proteinExistence type="predicted"/>